<dbReference type="RefSeq" id="WP_155710090.1">
    <property type="nucleotide sequence ID" value="NZ_BMWU01000031.1"/>
</dbReference>
<accession>A0A6I3XIY8</accession>
<protein>
    <submittedName>
        <fullName evidence="1">Uncharacterized protein</fullName>
    </submittedName>
</protein>
<organism evidence="1 2">
    <name type="scientific">Pseudoduganella dura</name>
    <dbReference type="NCBI Taxonomy" id="321982"/>
    <lineage>
        <taxon>Bacteria</taxon>
        <taxon>Pseudomonadati</taxon>
        <taxon>Pseudomonadota</taxon>
        <taxon>Betaproteobacteria</taxon>
        <taxon>Burkholderiales</taxon>
        <taxon>Oxalobacteraceae</taxon>
        <taxon>Telluria group</taxon>
        <taxon>Pseudoduganella</taxon>
    </lineage>
</organism>
<evidence type="ECO:0000313" key="1">
    <source>
        <dbReference type="EMBL" id="MUI14393.1"/>
    </source>
</evidence>
<evidence type="ECO:0000313" key="2">
    <source>
        <dbReference type="Proteomes" id="UP000431684"/>
    </source>
</evidence>
<gene>
    <name evidence="1" type="ORF">GJV26_18290</name>
</gene>
<dbReference type="Proteomes" id="UP000431684">
    <property type="component" value="Unassembled WGS sequence"/>
</dbReference>
<name>A0A6I3XIY8_9BURK</name>
<reference evidence="1 2" key="1">
    <citation type="submission" date="2019-11" db="EMBL/GenBank/DDBJ databases">
        <title>Draft Genome Sequences of Six Type Strains of the Genus Massilia.</title>
        <authorList>
            <person name="Miess H."/>
            <person name="Frediansyah A."/>
            <person name="Goeker M."/>
            <person name="Gross H."/>
        </authorList>
    </citation>
    <scope>NUCLEOTIDE SEQUENCE [LARGE SCALE GENOMIC DNA]</scope>
    <source>
        <strain evidence="1 2">DSM 17513</strain>
    </source>
</reference>
<dbReference type="AlphaFoldDB" id="A0A6I3XIY8"/>
<proteinExistence type="predicted"/>
<keyword evidence="2" id="KW-1185">Reference proteome</keyword>
<comment type="caution">
    <text evidence="1">The sequence shown here is derived from an EMBL/GenBank/DDBJ whole genome shotgun (WGS) entry which is preliminary data.</text>
</comment>
<sequence length="396" mass="44124">MHIPSSRVYNQIHREEGGIWFVPANGGKETAVLIKAPTSALKALVAGAPLTFVFAIQDKYLCCGTRIYDVPGAPLLLCSIQRHNEEHATLRRIAAAGRSPIFLFNEMDVCVAWSDSMIANDEKAMLIDFLSIPEGFYSGKYPEAAPNFLDAVCEATNLQKRITSTEDFLAIETTVAHGPWASNMVSFPGIRDTQSIVIDDLNEGGVFESAIWASLESVFPFNLHRSPQVTIGKKQRELVDVTAFYEHGSFFIEAKDLSILASGFDRTRERRLAGIQKQAKKAIVQLTGACKAAKRGEKITDRHGNPILLNLNQPIHCIALLSDLMHEGDWKAIEKSLRDAVLETGDFYHILDLRELVTILKCSKGDQRLLDYNLMMRWEQFVKTGSVHIRSRPAPP</sequence>
<dbReference type="OrthoDB" id="7844675at2"/>
<dbReference type="EMBL" id="WNWM01000002">
    <property type="protein sequence ID" value="MUI14393.1"/>
    <property type="molecule type" value="Genomic_DNA"/>
</dbReference>